<organism evidence="2 3">
    <name type="scientific">Chengkuizengella axinellae</name>
    <dbReference type="NCBI Taxonomy" id="3064388"/>
    <lineage>
        <taxon>Bacteria</taxon>
        <taxon>Bacillati</taxon>
        <taxon>Bacillota</taxon>
        <taxon>Bacilli</taxon>
        <taxon>Bacillales</taxon>
        <taxon>Paenibacillaceae</taxon>
        <taxon>Chengkuizengella</taxon>
    </lineage>
</organism>
<reference evidence="2 3" key="1">
    <citation type="submission" date="2023-08" db="EMBL/GenBank/DDBJ databases">
        <authorList>
            <person name="Park J.-S."/>
        </authorList>
    </citation>
    <scope>NUCLEOTIDE SEQUENCE [LARGE SCALE GENOMIC DNA]</scope>
    <source>
        <strain evidence="2 3">2205SS18-9</strain>
    </source>
</reference>
<gene>
    <name evidence="2" type="ORF">Q5Y73_08390</name>
</gene>
<dbReference type="PROSITE" id="PS51257">
    <property type="entry name" value="PROKAR_LIPOPROTEIN"/>
    <property type="match status" value="1"/>
</dbReference>
<dbReference type="Proteomes" id="UP001231941">
    <property type="component" value="Unassembled WGS sequence"/>
</dbReference>
<evidence type="ECO:0008006" key="4">
    <source>
        <dbReference type="Google" id="ProtNLM"/>
    </source>
</evidence>
<name>A0ABT9IXS2_9BACL</name>
<dbReference type="EMBL" id="JAVAMP010000002">
    <property type="protein sequence ID" value="MDP5274122.1"/>
    <property type="molecule type" value="Genomic_DNA"/>
</dbReference>
<evidence type="ECO:0000256" key="1">
    <source>
        <dbReference type="SAM" id="SignalP"/>
    </source>
</evidence>
<evidence type="ECO:0000313" key="2">
    <source>
        <dbReference type="EMBL" id="MDP5274122.1"/>
    </source>
</evidence>
<sequence length="137" mass="15651">MQIKLVKHLTVSILFLLLLAGCSQDSVLHNKELDESINSVVENKDNSEINIQSFINFDWDKAYLITPYTSQEGINDQLGVAFKDPSNIYKRDDIYLLVFLDGEEVAQYVEINRQQTSFSIGEKEHLTPSDAVINIER</sequence>
<dbReference type="RefSeq" id="WP_305991412.1">
    <property type="nucleotide sequence ID" value="NZ_JAVAMP010000002.1"/>
</dbReference>
<accession>A0ABT9IXS2</accession>
<feature type="signal peptide" evidence="1">
    <location>
        <begin position="1"/>
        <end position="20"/>
    </location>
</feature>
<protein>
    <recommendedName>
        <fullName evidence="4">Cyclophilin-like domain-containing protein</fullName>
    </recommendedName>
</protein>
<feature type="chain" id="PRO_5046038270" description="Cyclophilin-like domain-containing protein" evidence="1">
    <location>
        <begin position="21"/>
        <end position="137"/>
    </location>
</feature>
<evidence type="ECO:0000313" key="3">
    <source>
        <dbReference type="Proteomes" id="UP001231941"/>
    </source>
</evidence>
<keyword evidence="1" id="KW-0732">Signal</keyword>
<keyword evidence="3" id="KW-1185">Reference proteome</keyword>
<proteinExistence type="predicted"/>
<comment type="caution">
    <text evidence="2">The sequence shown here is derived from an EMBL/GenBank/DDBJ whole genome shotgun (WGS) entry which is preliminary data.</text>
</comment>